<dbReference type="AlphaFoldDB" id="X0U927"/>
<feature type="non-terminal residue" evidence="1">
    <location>
        <position position="1"/>
    </location>
</feature>
<gene>
    <name evidence="1" type="ORF">S01H1_19797</name>
</gene>
<proteinExistence type="predicted"/>
<organism evidence="1">
    <name type="scientific">marine sediment metagenome</name>
    <dbReference type="NCBI Taxonomy" id="412755"/>
    <lineage>
        <taxon>unclassified sequences</taxon>
        <taxon>metagenomes</taxon>
        <taxon>ecological metagenomes</taxon>
    </lineage>
</organism>
<comment type="caution">
    <text evidence="1">The sequence shown here is derived from an EMBL/GenBank/DDBJ whole genome shotgun (WGS) entry which is preliminary data.</text>
</comment>
<protein>
    <submittedName>
        <fullName evidence="1">Uncharacterized protein</fullName>
    </submittedName>
</protein>
<evidence type="ECO:0000313" key="1">
    <source>
        <dbReference type="EMBL" id="GAF96862.1"/>
    </source>
</evidence>
<sequence length="34" mass="3916">ERKAAGIPDELNVNNLSKDELIEFIRKTIEEDSE</sequence>
<name>X0U927_9ZZZZ</name>
<dbReference type="EMBL" id="BARS01010741">
    <property type="protein sequence ID" value="GAF96862.1"/>
    <property type="molecule type" value="Genomic_DNA"/>
</dbReference>
<accession>X0U927</accession>
<reference evidence="1" key="1">
    <citation type="journal article" date="2014" name="Front. Microbiol.">
        <title>High frequency of phylogenetically diverse reductive dehalogenase-homologous genes in deep subseafloor sedimentary metagenomes.</title>
        <authorList>
            <person name="Kawai M."/>
            <person name="Futagami T."/>
            <person name="Toyoda A."/>
            <person name="Takaki Y."/>
            <person name="Nishi S."/>
            <person name="Hori S."/>
            <person name="Arai W."/>
            <person name="Tsubouchi T."/>
            <person name="Morono Y."/>
            <person name="Uchiyama I."/>
            <person name="Ito T."/>
            <person name="Fujiyama A."/>
            <person name="Inagaki F."/>
            <person name="Takami H."/>
        </authorList>
    </citation>
    <scope>NUCLEOTIDE SEQUENCE</scope>
    <source>
        <strain evidence="1">Expedition CK06-06</strain>
    </source>
</reference>